<proteinExistence type="inferred from homology"/>
<evidence type="ECO:0000256" key="6">
    <source>
        <dbReference type="ARBA" id="ARBA00022723"/>
    </source>
</evidence>
<dbReference type="GO" id="GO:0005758">
    <property type="term" value="C:mitochondrial intermembrane space"/>
    <property type="evidence" value="ECO:0007669"/>
    <property type="project" value="UniProtKB-SubCell"/>
</dbReference>
<comment type="domain">
    <text evidence="10">The N-terminal domain has structural similarity with S-adenosyl-L-methionine-dependent methyltransferases, but does not bind S-adenosyl-L-methionine. It is required for correct assembly of the 2 Fe-S clusters.</text>
</comment>
<feature type="region of interest" description="Fe-S binding site B" evidence="10">
    <location>
        <begin position="234"/>
        <end position="248"/>
    </location>
</feature>
<keyword evidence="7 10" id="KW-0408">Iron</keyword>
<feature type="binding site" evidence="10">
    <location>
        <position position="248"/>
    </location>
    <ligand>
        <name>[4Fe-4S] cluster</name>
        <dbReference type="ChEBI" id="CHEBI:49883"/>
    </ligand>
</feature>
<dbReference type="Gene3D" id="3.40.50.150">
    <property type="entry name" value="Vaccinia Virus protein VP39"/>
    <property type="match status" value="1"/>
</dbReference>
<evidence type="ECO:0000256" key="2">
    <source>
        <dbReference type="ARBA" id="ARBA00008169"/>
    </source>
</evidence>
<feature type="binding site" evidence="10">
    <location>
        <position position="192"/>
    </location>
    <ligand>
        <name>[2Fe-2S] cluster</name>
        <dbReference type="ChEBI" id="CHEBI:190135"/>
    </ligand>
</feature>
<evidence type="ECO:0000256" key="1">
    <source>
        <dbReference type="ARBA" id="ARBA00001966"/>
    </source>
</evidence>
<gene>
    <name evidence="12" type="ORF">Scep_015984</name>
</gene>
<feature type="short sequence motif" description="Cx2C motif 2" evidence="10">
    <location>
        <begin position="245"/>
        <end position="248"/>
    </location>
</feature>
<comment type="cofactor">
    <cofactor evidence="10">
        <name>[2Fe-2S] cluster</name>
        <dbReference type="ChEBI" id="CHEBI:190135"/>
    </cofactor>
</comment>
<evidence type="ECO:0000256" key="5">
    <source>
        <dbReference type="ARBA" id="ARBA00022714"/>
    </source>
</evidence>
<comment type="function">
    <text evidence="10">Component of the cytosolic iron-sulfur (Fe-S) protein assembly (CIA) machinery. Required for the maturation of extramitochondrial Fe-S proteins. Part of an electron transfer chain functioning in an early step of cytosolic Fe-S biogenesis, facilitating the de novo assembly of a [4Fe-4S] cluster on the cytosolic Fe-S scaffold complex. Electrons are transferred from NADPH via a FAD- and FMN-containing diflavin oxidoreductase. Together with the diflavin oxidoreductase, also required for the assembly of the diferric tyrosyl radical cofactor of ribonucleotide reductase (RNR), probably by providing electrons for reduction during radical cofactor maturation in the catalytic small subunit.</text>
</comment>
<evidence type="ECO:0000256" key="7">
    <source>
        <dbReference type="ARBA" id="ARBA00023004"/>
    </source>
</evidence>
<evidence type="ECO:0000256" key="4">
    <source>
        <dbReference type="ARBA" id="ARBA00022490"/>
    </source>
</evidence>
<dbReference type="EMBL" id="JBBNAG010000007">
    <property type="protein sequence ID" value="KAK9117891.1"/>
    <property type="molecule type" value="Genomic_DNA"/>
</dbReference>
<dbReference type="GO" id="GO:0051537">
    <property type="term" value="F:2 iron, 2 sulfur cluster binding"/>
    <property type="evidence" value="ECO:0007669"/>
    <property type="project" value="UniProtKB-UniRule"/>
</dbReference>
<keyword evidence="8 10" id="KW-0411">Iron-sulfur</keyword>
<comment type="similarity">
    <text evidence="2 10">Belongs to the anamorsin family.</text>
</comment>
<comment type="domain">
    <text evidence="10">The twin Cx2C motifs are involved in the recognition by the mitochondrial MIA40-ERV1 disulfide relay system. The formation of 2 disulfide bonds in the Cx2C motifs through dithiol/disulfide exchange reactions effectively traps the protein in the mitochondrial intermembrane space.</text>
</comment>
<dbReference type="HAMAP" id="MF_03115">
    <property type="entry name" value="Anamorsin"/>
    <property type="match status" value="1"/>
</dbReference>
<feature type="binding site" evidence="10">
    <location>
        <position position="204"/>
    </location>
    <ligand>
        <name>[2Fe-2S] cluster</name>
        <dbReference type="ChEBI" id="CHEBI:190135"/>
    </ligand>
</feature>
<comment type="cofactor">
    <cofactor evidence="1 10">
        <name>[4Fe-4S] cluster</name>
        <dbReference type="ChEBI" id="CHEBI:49883"/>
    </cofactor>
</comment>
<dbReference type="GO" id="GO:0016226">
    <property type="term" value="P:iron-sulfur cluster assembly"/>
    <property type="evidence" value="ECO:0007669"/>
    <property type="project" value="UniProtKB-UniRule"/>
</dbReference>
<dbReference type="GO" id="GO:0051539">
    <property type="term" value="F:4 iron, 4 sulfur cluster binding"/>
    <property type="evidence" value="ECO:0007669"/>
    <property type="project" value="UniProtKB-KW"/>
</dbReference>
<reference evidence="12 13" key="1">
    <citation type="submission" date="2024-01" db="EMBL/GenBank/DDBJ databases">
        <title>Genome assemblies of Stephania.</title>
        <authorList>
            <person name="Yang L."/>
        </authorList>
    </citation>
    <scope>NUCLEOTIDE SEQUENCE [LARGE SCALE GENOMIC DNA]</scope>
    <source>
        <strain evidence="12">JXDWG</strain>
        <tissue evidence="12">Leaf</tissue>
    </source>
</reference>
<protein>
    <recommendedName>
        <fullName evidence="10">Anamorsin homolog</fullName>
    </recommendedName>
    <alternativeName>
        <fullName evidence="10">Fe-S cluster assembly protein DRE2 homolog</fullName>
    </alternativeName>
</protein>
<dbReference type="InterPro" id="IPR046408">
    <property type="entry name" value="CIAPIN1"/>
</dbReference>
<sequence>MEGGVLALTDHVFLPVSAVLAAIKELGDKRDEESDPSIITQASLLKELPIESSSKDIVIYISRMQDLPSDHLLGEISRVLRSGGTFLIQMSLSTGGNLDEFVSTLKRKLMLSSFLEARTVDMKPLIVASDVKCATVKANKPLWNVGSSFSIKKPAKSLPKVQIDDDLDLIDEDSLLTEEDLKKPQIPIASDCEIGSTRKACKNCTCRRAEEEEEEKVVKLGLTADQLNNPQSACGSCGLGDAFRCGTCPYKGLPPFKMGEKVLLADDFLAADI</sequence>
<keyword evidence="3 10" id="KW-0004">4Fe-4S</keyword>
<comment type="subunit">
    <text evidence="10">Monomer.</text>
</comment>
<name>A0AAP0ILR0_9MAGN</name>
<dbReference type="InterPro" id="IPR007785">
    <property type="entry name" value="Anamorsin"/>
</dbReference>
<feature type="binding site" evidence="10">
    <location>
        <position position="201"/>
    </location>
    <ligand>
        <name>[2Fe-2S] cluster</name>
        <dbReference type="ChEBI" id="CHEBI:190135"/>
    </ligand>
</feature>
<feature type="binding site" evidence="10">
    <location>
        <position position="237"/>
    </location>
    <ligand>
        <name>[4Fe-4S] cluster</name>
        <dbReference type="ChEBI" id="CHEBI:49883"/>
    </ligand>
</feature>
<keyword evidence="9 10" id="KW-0496">Mitochondrion</keyword>
<dbReference type="GO" id="GO:0046872">
    <property type="term" value="F:metal ion binding"/>
    <property type="evidence" value="ECO:0007669"/>
    <property type="project" value="UniProtKB-KW"/>
</dbReference>
<evidence type="ECO:0000313" key="13">
    <source>
        <dbReference type="Proteomes" id="UP001419268"/>
    </source>
</evidence>
<dbReference type="InterPro" id="IPR029063">
    <property type="entry name" value="SAM-dependent_MTases_sf"/>
</dbReference>
<keyword evidence="4 10" id="KW-0963">Cytoplasm</keyword>
<keyword evidence="6 10" id="KW-0479">Metal-binding</keyword>
<dbReference type="Pfam" id="PF05093">
    <property type="entry name" value="CIAPIN1"/>
    <property type="match status" value="1"/>
</dbReference>
<keyword evidence="5 10" id="KW-0001">2Fe-2S</keyword>
<feature type="binding site" evidence="10">
    <location>
        <position position="234"/>
    </location>
    <ligand>
        <name>[4Fe-4S] cluster</name>
        <dbReference type="ChEBI" id="CHEBI:49883"/>
    </ligand>
</feature>
<feature type="binding site" evidence="10">
    <location>
        <position position="245"/>
    </location>
    <ligand>
        <name>[4Fe-4S] cluster</name>
        <dbReference type="ChEBI" id="CHEBI:49883"/>
    </ligand>
</feature>
<dbReference type="GO" id="GO:0009055">
    <property type="term" value="F:electron transfer activity"/>
    <property type="evidence" value="ECO:0007669"/>
    <property type="project" value="UniProtKB-UniRule"/>
</dbReference>
<comment type="subcellular location">
    <subcellularLocation>
        <location evidence="10">Cytoplasm</location>
    </subcellularLocation>
    <subcellularLocation>
        <location evidence="10">Mitochondrion intermembrane space</location>
    </subcellularLocation>
</comment>
<dbReference type="PANTHER" id="PTHR13273:SF14">
    <property type="entry name" value="ANAMORSIN"/>
    <property type="match status" value="1"/>
</dbReference>
<evidence type="ECO:0000256" key="8">
    <source>
        <dbReference type="ARBA" id="ARBA00023014"/>
    </source>
</evidence>
<evidence type="ECO:0000313" key="12">
    <source>
        <dbReference type="EMBL" id="KAK9117891.1"/>
    </source>
</evidence>
<comment type="caution">
    <text evidence="10">Lacks conserved residue(s) required for the propagation of feature annotation.</text>
</comment>
<dbReference type="Proteomes" id="UP001419268">
    <property type="component" value="Unassembled WGS sequence"/>
</dbReference>
<feature type="short sequence motif" description="Cx2C motif 1" evidence="10">
    <location>
        <begin position="234"/>
        <end position="237"/>
    </location>
</feature>
<feature type="binding site" evidence="10">
    <location>
        <position position="206"/>
    </location>
    <ligand>
        <name>[2Fe-2S] cluster</name>
        <dbReference type="ChEBI" id="CHEBI:190135"/>
    </ligand>
</feature>
<evidence type="ECO:0000259" key="11">
    <source>
        <dbReference type="Pfam" id="PF05093"/>
    </source>
</evidence>
<feature type="domain" description="Anamorsin C-terminal" evidence="11">
    <location>
        <begin position="191"/>
        <end position="263"/>
    </location>
</feature>
<evidence type="ECO:0000256" key="10">
    <source>
        <dbReference type="HAMAP-Rule" id="MF_03115"/>
    </source>
</evidence>
<comment type="domain">
    <text evidence="10">The C-terminal domain binds 2 Fe-S clusters but is otherwise mostly in an intrinsically disordered conformation.</text>
</comment>
<evidence type="ECO:0000256" key="9">
    <source>
        <dbReference type="ARBA" id="ARBA00023128"/>
    </source>
</evidence>
<dbReference type="AlphaFoldDB" id="A0AAP0ILR0"/>
<comment type="caution">
    <text evidence="12">The sequence shown here is derived from an EMBL/GenBank/DDBJ whole genome shotgun (WGS) entry which is preliminary data.</text>
</comment>
<dbReference type="PANTHER" id="PTHR13273">
    <property type="entry name" value="ANAMORSIN"/>
    <property type="match status" value="1"/>
</dbReference>
<keyword evidence="13" id="KW-1185">Reference proteome</keyword>
<evidence type="ECO:0000256" key="3">
    <source>
        <dbReference type="ARBA" id="ARBA00022485"/>
    </source>
</evidence>
<accession>A0AAP0ILR0</accession>
<organism evidence="12 13">
    <name type="scientific">Stephania cephalantha</name>
    <dbReference type="NCBI Taxonomy" id="152367"/>
    <lineage>
        <taxon>Eukaryota</taxon>
        <taxon>Viridiplantae</taxon>
        <taxon>Streptophyta</taxon>
        <taxon>Embryophyta</taxon>
        <taxon>Tracheophyta</taxon>
        <taxon>Spermatophyta</taxon>
        <taxon>Magnoliopsida</taxon>
        <taxon>Ranunculales</taxon>
        <taxon>Menispermaceae</taxon>
        <taxon>Menispermoideae</taxon>
        <taxon>Cissampelideae</taxon>
        <taxon>Stephania</taxon>
    </lineage>
</organism>